<accession>L8WLZ4</accession>
<sequence>MEPNAPSAVTCIYMGERYLYYSTYVISWILYCRPISIPRNVWGNKAWAHYCCYCRMIACVSDDFAGKKRAPTGFLGIRSYPTYLRQSCAMGTLLAAGIRRVAFDPLWDSLVWSLDSQIFLVCVKISSEFIRPGVRLVLQHVLILWSIHTYYRLSSITLPPTSIINMASRSTRRSNQPAPPQHGVQQMCHCSMWRYPHHPHRSATTSNAQPRRSAEWEHDPSSPDFLPYAPLSSDSGPSSYHSRSRSHASYYTPRVETLHYNPNYYHGQTYSEVEFDPEIDGQDPAPDSPHSDRSRTDSHRSEQLYAANLDDGAADYVLEPPIPRAFLPSRLRDDISGRFWNAEGDSTDASGILYPAPFEVKLILGRRGGVRFIHRQPRAVVVTSGSSSGIAPLAVSQNHILTARLIGHSRNECLGSHSTYLVGHVFSFWGVLVLPFLSIFGSSLAAARTLTSSRLLCPSYCYDAADFSLLPSQTIRAVCALKFSLLANTPQRVYDFDGSVISSLSHLKWWRARD</sequence>
<feature type="compositionally biased region" description="Low complexity" evidence="1">
    <location>
        <begin position="228"/>
        <end position="247"/>
    </location>
</feature>
<gene>
    <name evidence="3" type="ORF">AG1IA_06994</name>
</gene>
<feature type="compositionally biased region" description="Basic and acidic residues" evidence="1">
    <location>
        <begin position="212"/>
        <end position="221"/>
    </location>
</feature>
<keyword evidence="2" id="KW-1133">Transmembrane helix</keyword>
<proteinExistence type="predicted"/>
<dbReference type="OrthoDB" id="3140281at2759"/>
<feature type="region of interest" description="Disordered" evidence="1">
    <location>
        <begin position="199"/>
        <end position="247"/>
    </location>
</feature>
<evidence type="ECO:0000256" key="1">
    <source>
        <dbReference type="SAM" id="MobiDB-lite"/>
    </source>
</evidence>
<dbReference type="HOGENOM" id="CLU_530165_0_0_1"/>
<dbReference type="Proteomes" id="UP000011668">
    <property type="component" value="Unassembled WGS sequence"/>
</dbReference>
<comment type="caution">
    <text evidence="3">The sequence shown here is derived from an EMBL/GenBank/DDBJ whole genome shotgun (WGS) entry which is preliminary data.</text>
</comment>
<keyword evidence="2" id="KW-0472">Membrane</keyword>
<name>L8WLZ4_THACA</name>
<organism evidence="3 4">
    <name type="scientific">Thanatephorus cucumeris (strain AG1-IA)</name>
    <name type="common">Rice sheath blight fungus</name>
    <name type="synonym">Rhizoctonia solani</name>
    <dbReference type="NCBI Taxonomy" id="983506"/>
    <lineage>
        <taxon>Eukaryota</taxon>
        <taxon>Fungi</taxon>
        <taxon>Dikarya</taxon>
        <taxon>Basidiomycota</taxon>
        <taxon>Agaricomycotina</taxon>
        <taxon>Agaricomycetes</taxon>
        <taxon>Cantharellales</taxon>
        <taxon>Ceratobasidiaceae</taxon>
        <taxon>Rhizoctonia</taxon>
        <taxon>Rhizoctonia solani AG-1</taxon>
    </lineage>
</organism>
<evidence type="ECO:0000256" key="2">
    <source>
        <dbReference type="SAM" id="Phobius"/>
    </source>
</evidence>
<keyword evidence="2" id="KW-0812">Transmembrane</keyword>
<feature type="compositionally biased region" description="Basic and acidic residues" evidence="1">
    <location>
        <begin position="289"/>
        <end position="300"/>
    </location>
</feature>
<evidence type="ECO:0000313" key="4">
    <source>
        <dbReference type="Proteomes" id="UP000011668"/>
    </source>
</evidence>
<keyword evidence="4" id="KW-1185">Reference proteome</keyword>
<reference evidence="3 4" key="1">
    <citation type="journal article" date="2013" name="Nat. Commun.">
        <title>The evolution and pathogenic mechanisms of the rice sheath blight pathogen.</title>
        <authorList>
            <person name="Zheng A."/>
            <person name="Lin R."/>
            <person name="Xu L."/>
            <person name="Qin P."/>
            <person name="Tang C."/>
            <person name="Ai P."/>
            <person name="Zhang D."/>
            <person name="Liu Y."/>
            <person name="Sun Z."/>
            <person name="Feng H."/>
            <person name="Wang Y."/>
            <person name="Chen Y."/>
            <person name="Liang X."/>
            <person name="Fu R."/>
            <person name="Li Q."/>
            <person name="Zhang J."/>
            <person name="Yu X."/>
            <person name="Xie Z."/>
            <person name="Ding L."/>
            <person name="Guan P."/>
            <person name="Tang J."/>
            <person name="Liang Y."/>
            <person name="Wang S."/>
            <person name="Deng Q."/>
            <person name="Li S."/>
            <person name="Zhu J."/>
            <person name="Wang L."/>
            <person name="Liu H."/>
            <person name="Li P."/>
        </authorList>
    </citation>
    <scope>NUCLEOTIDE SEQUENCE [LARGE SCALE GENOMIC DNA]</scope>
    <source>
        <strain evidence="4">AG-1 IA</strain>
    </source>
</reference>
<dbReference type="AlphaFoldDB" id="L8WLZ4"/>
<feature type="region of interest" description="Disordered" evidence="1">
    <location>
        <begin position="276"/>
        <end position="300"/>
    </location>
</feature>
<dbReference type="EMBL" id="AFRT01001973">
    <property type="protein sequence ID" value="ELU38975.1"/>
    <property type="molecule type" value="Genomic_DNA"/>
</dbReference>
<evidence type="ECO:0000313" key="3">
    <source>
        <dbReference type="EMBL" id="ELU38975.1"/>
    </source>
</evidence>
<protein>
    <submittedName>
        <fullName evidence="3">Uncharacterized protein</fullName>
    </submittedName>
</protein>
<feature type="transmembrane region" description="Helical" evidence="2">
    <location>
        <begin position="426"/>
        <end position="446"/>
    </location>
</feature>